<organism evidence="2">
    <name type="scientific">marine metagenome</name>
    <dbReference type="NCBI Taxonomy" id="408172"/>
    <lineage>
        <taxon>unclassified sequences</taxon>
        <taxon>metagenomes</taxon>
        <taxon>ecological metagenomes</taxon>
    </lineage>
</organism>
<accession>A0A381VY53</accession>
<dbReference type="InterPro" id="IPR023606">
    <property type="entry name" value="CoA-Trfase_III_dom_1_sf"/>
</dbReference>
<protein>
    <recommendedName>
        <fullName evidence="3">CoA transferase</fullName>
    </recommendedName>
</protein>
<name>A0A381VY53_9ZZZZ</name>
<proteinExistence type="predicted"/>
<dbReference type="InterPro" id="IPR044855">
    <property type="entry name" value="CoA-Trfase_III_dom3_sf"/>
</dbReference>
<dbReference type="InterPro" id="IPR003673">
    <property type="entry name" value="CoA-Trfase_fam_III"/>
</dbReference>
<gene>
    <name evidence="2" type="ORF">METZ01_LOCUS98006</name>
</gene>
<dbReference type="PANTHER" id="PTHR48228:SF6">
    <property type="entry name" value="L-CARNITINE COA-TRANSFERASE"/>
    <property type="match status" value="1"/>
</dbReference>
<dbReference type="GO" id="GO:0016740">
    <property type="term" value="F:transferase activity"/>
    <property type="evidence" value="ECO:0007669"/>
    <property type="project" value="UniProtKB-KW"/>
</dbReference>
<dbReference type="SUPFAM" id="SSF89796">
    <property type="entry name" value="CoA-transferase family III (CaiB/BaiF)"/>
    <property type="match status" value="1"/>
</dbReference>
<keyword evidence="1" id="KW-0808">Transferase</keyword>
<dbReference type="Pfam" id="PF02515">
    <property type="entry name" value="CoA_transf_3"/>
    <property type="match status" value="1"/>
</dbReference>
<dbReference type="PANTHER" id="PTHR48228">
    <property type="entry name" value="SUCCINYL-COA--D-CITRAMALATE COA-TRANSFERASE"/>
    <property type="match status" value="1"/>
</dbReference>
<evidence type="ECO:0000256" key="1">
    <source>
        <dbReference type="ARBA" id="ARBA00022679"/>
    </source>
</evidence>
<dbReference type="Gene3D" id="3.40.50.10540">
    <property type="entry name" value="Crotonobetainyl-coa:carnitine coa-transferase, domain 1"/>
    <property type="match status" value="1"/>
</dbReference>
<dbReference type="Gene3D" id="3.30.1540.10">
    <property type="entry name" value="formyl-coa transferase, domain 3"/>
    <property type="match status" value="1"/>
</dbReference>
<evidence type="ECO:0000313" key="2">
    <source>
        <dbReference type="EMBL" id="SVA45152.1"/>
    </source>
</evidence>
<reference evidence="2" key="1">
    <citation type="submission" date="2018-05" db="EMBL/GenBank/DDBJ databases">
        <authorList>
            <person name="Lanie J.A."/>
            <person name="Ng W.-L."/>
            <person name="Kazmierczak K.M."/>
            <person name="Andrzejewski T.M."/>
            <person name="Davidsen T.M."/>
            <person name="Wayne K.J."/>
            <person name="Tettelin H."/>
            <person name="Glass J.I."/>
            <person name="Rusch D."/>
            <person name="Podicherti R."/>
            <person name="Tsui H.-C.T."/>
            <person name="Winkler M.E."/>
        </authorList>
    </citation>
    <scope>NUCLEOTIDE SEQUENCE</scope>
</reference>
<dbReference type="InterPro" id="IPR050509">
    <property type="entry name" value="CoA-transferase_III"/>
</dbReference>
<evidence type="ECO:0008006" key="3">
    <source>
        <dbReference type="Google" id="ProtNLM"/>
    </source>
</evidence>
<dbReference type="EMBL" id="UINC01010122">
    <property type="protein sequence ID" value="SVA45152.1"/>
    <property type="molecule type" value="Genomic_DNA"/>
</dbReference>
<dbReference type="AlphaFoldDB" id="A0A381VY53"/>
<sequence>MVDGSGSRPLEGLRVADFGHGGVGVECGRMLADFGADVVKVESRSYPDFLRIFMGGEVTPSFASCSRNKRCLGLDLKHPDAREVVERLVAWADVLIENNSTGTMDRLGIGWQDVRRLNPKAVLVSSQLMGSRGIQAAWTGYGPTIQTAGGLSWLWAFDDGDGPPGNNAVHPDHLAGRLCAIGALATLIGMRRGSLPAHVEVAQVESMVATLGDVLLAEALEPGAARPEGNDSPIGAPWGVFPCAGEDRWCVVCVRHDDDWAALRKAMDCPEWAASPDLATTDGRLAQRDRVNSGLASWTRTLGSSEAQDRCQSVGVPAGRVTNPFDQLEDHHLMERGFLVEIDQTGLGPMVLEGTCIRGSAMPEPPCGPAPLIGEHSWSFCVQDLQMEPDRVTALLASGALEQVATDEG</sequence>